<evidence type="ECO:0000256" key="2">
    <source>
        <dbReference type="ARBA" id="ARBA00023239"/>
    </source>
</evidence>
<proteinExistence type="predicted"/>
<dbReference type="GO" id="GO:0042597">
    <property type="term" value="C:periplasmic space"/>
    <property type="evidence" value="ECO:0007669"/>
    <property type="project" value="InterPro"/>
</dbReference>
<dbReference type="AlphaFoldDB" id="A0AA38L695"/>
<dbReference type="Proteomes" id="UP001163798">
    <property type="component" value="Unassembled WGS sequence"/>
</dbReference>
<reference evidence="6" key="1">
    <citation type="submission" date="2022-08" db="EMBL/GenBank/DDBJ databases">
        <authorList>
            <consortium name="DOE Joint Genome Institute"/>
            <person name="Min B."/>
            <person name="Riley R."/>
            <person name="Sierra-Patev S."/>
            <person name="Naranjo-Ortiz M."/>
            <person name="Looney B."/>
            <person name="Konkel Z."/>
            <person name="Slot J.C."/>
            <person name="Sakamoto Y."/>
            <person name="Steenwyk J.L."/>
            <person name="Rokas A."/>
            <person name="Carro J."/>
            <person name="Camarero S."/>
            <person name="Ferreira P."/>
            <person name="Molpeceres G."/>
            <person name="Ruiz-Duenas F.J."/>
            <person name="Serrano A."/>
            <person name="Henrissat B."/>
            <person name="Drula E."/>
            <person name="Hughes K.W."/>
            <person name="Mata J.L."/>
            <person name="Ishikawa N.K."/>
            <person name="Vargas-Isla R."/>
            <person name="Ushijima S."/>
            <person name="Smith C.A."/>
            <person name="Ahrendt S."/>
            <person name="Andreopoulos W."/>
            <person name="He G."/>
            <person name="Labutti K."/>
            <person name="Lipzen A."/>
            <person name="Ng V."/>
            <person name="Sandor L."/>
            <person name="Barry K."/>
            <person name="Martinez A.T."/>
            <person name="Xiao Y."/>
            <person name="Gibbons J.G."/>
            <person name="Terashima K."/>
            <person name="Hibbett D.S."/>
            <person name="Grigoriev I.V."/>
        </authorList>
    </citation>
    <scope>NUCLEOTIDE SEQUENCE</scope>
    <source>
        <strain evidence="6">TFB10291</strain>
    </source>
</reference>
<feature type="compositionally biased region" description="Polar residues" evidence="3">
    <location>
        <begin position="223"/>
        <end position="242"/>
    </location>
</feature>
<dbReference type="InterPro" id="IPR008929">
    <property type="entry name" value="Chondroitin_lyas"/>
</dbReference>
<dbReference type="Gene3D" id="1.50.10.100">
    <property type="entry name" value="Chondroitin AC/alginate lyase"/>
    <property type="match status" value="2"/>
</dbReference>
<protein>
    <submittedName>
        <fullName evidence="6">Chondroitin AC/alginate lyase</fullName>
    </submittedName>
</protein>
<evidence type="ECO:0000256" key="1">
    <source>
        <dbReference type="ARBA" id="ARBA00022729"/>
    </source>
</evidence>
<feature type="domain" description="Alginate lyase" evidence="5">
    <location>
        <begin position="250"/>
        <end position="514"/>
    </location>
</feature>
<feature type="region of interest" description="Disordered" evidence="3">
    <location>
        <begin position="99"/>
        <end position="128"/>
    </location>
</feature>
<dbReference type="EMBL" id="MU793267">
    <property type="protein sequence ID" value="KAJ3788962.1"/>
    <property type="molecule type" value="Genomic_DNA"/>
</dbReference>
<dbReference type="GO" id="GO:0016829">
    <property type="term" value="F:lyase activity"/>
    <property type="evidence" value="ECO:0007669"/>
    <property type="project" value="UniProtKB-KW"/>
</dbReference>
<organism evidence="6 7">
    <name type="scientific">Lentinula aff. detonsa</name>
    <dbReference type="NCBI Taxonomy" id="2804958"/>
    <lineage>
        <taxon>Eukaryota</taxon>
        <taxon>Fungi</taxon>
        <taxon>Dikarya</taxon>
        <taxon>Basidiomycota</taxon>
        <taxon>Agaricomycotina</taxon>
        <taxon>Agaricomycetes</taxon>
        <taxon>Agaricomycetidae</taxon>
        <taxon>Agaricales</taxon>
        <taxon>Marasmiineae</taxon>
        <taxon>Omphalotaceae</taxon>
        <taxon>Lentinula</taxon>
    </lineage>
</organism>
<keyword evidence="2 6" id="KW-0456">Lyase</keyword>
<name>A0AA38L695_9AGAR</name>
<sequence>MLSYSLILLLAIHRTLGDPTDFVHPNYVLQHAHDSSTNSAKATITRNAQSLAKNGPYSIINNNGVSAPSGDKHDYLSWAPYHWPECNWCGTGRTHLVHSGNGGNETDTEPAEPPPDQDLGPGEDTGDNYDDASYMQARSEHLDNILNLASRHNRLLRLRRSAPSSVMEISSSPIISLAPTTGEPSATESVLDVLPQAPFGTLSLIPTVGISSGISSGISTGSLPTRTSHTTSQHIAGSSSAPQAAVKTDKPSKSACTPSPTKSIPPSATWTTCPYVARDGQVNPDVRTLVGAGAINQASDGFLSNVLASVFSGNRQYVKAAVNILNAFFLDPETRMNPNVNYGQVVRGPGNNVGTFTGPLDMRGLIKVTNAIMILRGSNSPDWTSELDQKMRTWMTQYLQWLQSNSIGQKARSRPNNHGTFYYLSISALSLALDKPQDATNALEEFFRTTFQDQIAKSGEQPFESVRTRPFHYRCFNLEGLIVLAKIGDYLGKNYWDMKTKYGSTIKTAIDFTMGVKPGSEKIEELVPHVAAAMAAYGPSQAYTNFLNKENASNQPFWFYDQVSALSHAPASKSGSSKRSMLAWRRDDDDGVTGTVDPECPAYFVEHERAEIDNGVYVTCKELLPYYLGHVEDQYS</sequence>
<gene>
    <name evidence="6" type="ORF">GGU10DRAFT_344712</name>
</gene>
<evidence type="ECO:0000313" key="7">
    <source>
        <dbReference type="Proteomes" id="UP001163798"/>
    </source>
</evidence>
<feature type="signal peptide" evidence="4">
    <location>
        <begin position="1"/>
        <end position="17"/>
    </location>
</feature>
<dbReference type="SUPFAM" id="SSF48230">
    <property type="entry name" value="Chondroitin AC/alginate lyase"/>
    <property type="match status" value="1"/>
</dbReference>
<keyword evidence="7" id="KW-1185">Reference proteome</keyword>
<evidence type="ECO:0000256" key="3">
    <source>
        <dbReference type="SAM" id="MobiDB-lite"/>
    </source>
</evidence>
<feature type="compositionally biased region" description="Polar residues" evidence="3">
    <location>
        <begin position="254"/>
        <end position="269"/>
    </location>
</feature>
<keyword evidence="1 4" id="KW-0732">Signal</keyword>
<accession>A0AA38L695</accession>
<feature type="region of interest" description="Disordered" evidence="3">
    <location>
        <begin position="221"/>
        <end position="269"/>
    </location>
</feature>
<evidence type="ECO:0000256" key="4">
    <source>
        <dbReference type="SAM" id="SignalP"/>
    </source>
</evidence>
<evidence type="ECO:0000259" key="5">
    <source>
        <dbReference type="Pfam" id="PF05426"/>
    </source>
</evidence>
<comment type="caution">
    <text evidence="6">The sequence shown here is derived from an EMBL/GenBank/DDBJ whole genome shotgun (WGS) entry which is preliminary data.</text>
</comment>
<evidence type="ECO:0000313" key="6">
    <source>
        <dbReference type="EMBL" id="KAJ3788962.1"/>
    </source>
</evidence>
<dbReference type="InterPro" id="IPR008397">
    <property type="entry name" value="Alginate_lyase_dom"/>
</dbReference>
<feature type="chain" id="PRO_5041340639" evidence="4">
    <location>
        <begin position="18"/>
        <end position="636"/>
    </location>
</feature>
<dbReference type="Pfam" id="PF05426">
    <property type="entry name" value="Alginate_lyase"/>
    <property type="match status" value="1"/>
</dbReference>